<gene>
    <name evidence="1" type="ORF">RIB56_20200</name>
</gene>
<dbReference type="Proteomes" id="UP001284771">
    <property type="component" value="Unassembled WGS sequence"/>
</dbReference>
<accession>A0ABU4JBP4</accession>
<dbReference type="GeneID" id="93684820"/>
<name>A0ABU4JBP4_9BACI</name>
<keyword evidence="2" id="KW-1185">Reference proteome</keyword>
<dbReference type="EMBL" id="JAWUZT010000107">
    <property type="protein sequence ID" value="MDW8518433.1"/>
    <property type="molecule type" value="Genomic_DNA"/>
</dbReference>
<comment type="caution">
    <text evidence="1">The sequence shown here is derived from an EMBL/GenBank/DDBJ whole genome shotgun (WGS) entry which is preliminary data.</text>
</comment>
<organism evidence="1 2">
    <name type="scientific">Priestia flexa</name>
    <dbReference type="NCBI Taxonomy" id="86664"/>
    <lineage>
        <taxon>Bacteria</taxon>
        <taxon>Bacillati</taxon>
        <taxon>Bacillota</taxon>
        <taxon>Bacilli</taxon>
        <taxon>Bacillales</taxon>
        <taxon>Bacillaceae</taxon>
        <taxon>Priestia</taxon>
    </lineage>
</organism>
<evidence type="ECO:0000313" key="2">
    <source>
        <dbReference type="Proteomes" id="UP001284771"/>
    </source>
</evidence>
<sequence>MNELNGYLLAMEHVNHYTNHVCTFVFDTKEMLYVLELGIDS</sequence>
<proteinExistence type="predicted"/>
<dbReference type="RefSeq" id="WP_258954115.1">
    <property type="nucleotide sequence ID" value="NZ_CANLXW010000011.1"/>
</dbReference>
<protein>
    <submittedName>
        <fullName evidence="1">Uncharacterized protein</fullName>
    </submittedName>
</protein>
<reference evidence="2" key="1">
    <citation type="submission" date="2023-07" db="EMBL/GenBank/DDBJ databases">
        <title>Draft genomic sequences of Priestia flexa CCM isolated from the soil of an abandoned mine contaminated by free cyanide in the high Andean zone of Tacna, Peru.</title>
        <authorList>
            <person name="Caceda Quiroz C.J."/>
            <person name="Maraza Chooque G.J."/>
            <person name="Fora Quispe G.L."/>
            <person name="Carpio Mamani M."/>
        </authorList>
    </citation>
    <scope>NUCLEOTIDE SEQUENCE [LARGE SCALE GENOMIC DNA]</scope>
    <source>
        <strain evidence="2">CCM</strain>
    </source>
</reference>
<evidence type="ECO:0000313" key="1">
    <source>
        <dbReference type="EMBL" id="MDW8518433.1"/>
    </source>
</evidence>